<sequence>MLLDFNNTISIELPLKYPETYRVTFTPDFPGPMTIEIKQSSTPRRDPNRQPPSTTALLNQKATKKLSKWKAWLIKGHPPSLAAANTTREAILPPKCNFSEPQASSSRLVEQQMIENERKLERTIEQIQREQIDLYQDPTNSIDNFFNENINVDADQPIETDKIDQDTGLKFSSHELTKDDPDPFEPGGKLLSLDGRSDLSTQPPHLLTTYSLLQMPRESLPCEAAEIMLKTTTEEHGTVAALAALSKELDEAHTDAGVINAFSPRRHFMTMSSETYQLLA</sequence>
<dbReference type="AlphaFoldDB" id="F8QHI7"/>
<organism evidence="3">
    <name type="scientific">Serpula lacrymans var. lacrymans (strain S7.3)</name>
    <name type="common">Dry rot fungus</name>
    <dbReference type="NCBI Taxonomy" id="936435"/>
    <lineage>
        <taxon>Eukaryota</taxon>
        <taxon>Fungi</taxon>
        <taxon>Dikarya</taxon>
        <taxon>Basidiomycota</taxon>
        <taxon>Agaricomycotina</taxon>
        <taxon>Agaricomycetes</taxon>
        <taxon>Agaricomycetidae</taxon>
        <taxon>Boletales</taxon>
        <taxon>Coniophorineae</taxon>
        <taxon>Serpulaceae</taxon>
        <taxon>Serpula</taxon>
    </lineage>
</organism>
<accession>F8QHI7</accession>
<dbReference type="Proteomes" id="UP000008063">
    <property type="component" value="Unassembled WGS sequence"/>
</dbReference>
<dbReference type="EMBL" id="GL945510">
    <property type="protein sequence ID" value="EGN92227.1"/>
    <property type="molecule type" value="Genomic_DNA"/>
</dbReference>
<reference evidence="3" key="1">
    <citation type="journal article" date="2011" name="Science">
        <title>The plant cell wall-decomposing machinery underlies the functional diversity of forest fungi.</title>
        <authorList>
            <person name="Eastwood D.C."/>
            <person name="Floudas D."/>
            <person name="Binder M."/>
            <person name="Majcherczyk A."/>
            <person name="Schneider P."/>
            <person name="Aerts A."/>
            <person name="Asiegbu F.O."/>
            <person name="Baker S.E."/>
            <person name="Barry K."/>
            <person name="Bendiksby M."/>
            <person name="Blumentritt M."/>
            <person name="Coutinho P.M."/>
            <person name="Cullen D."/>
            <person name="de Vries R.P."/>
            <person name="Gathman A."/>
            <person name="Goodell B."/>
            <person name="Henrissat B."/>
            <person name="Ihrmark K."/>
            <person name="Kauserud H."/>
            <person name="Kohler A."/>
            <person name="LaButti K."/>
            <person name="Lapidus A."/>
            <person name="Lavin J.L."/>
            <person name="Lee Y.-H."/>
            <person name="Lindquist E."/>
            <person name="Lilly W."/>
            <person name="Lucas S."/>
            <person name="Morin E."/>
            <person name="Murat C."/>
            <person name="Oguiza J.A."/>
            <person name="Park J."/>
            <person name="Pisabarro A.G."/>
            <person name="Riley R."/>
            <person name="Rosling A."/>
            <person name="Salamov A."/>
            <person name="Schmidt O."/>
            <person name="Schmutz J."/>
            <person name="Skrede I."/>
            <person name="Stenlid J."/>
            <person name="Wiebenga A."/>
            <person name="Xie X."/>
            <person name="Kuees U."/>
            <person name="Hibbett D.S."/>
            <person name="Hoffmeister D."/>
            <person name="Hoegberg N."/>
            <person name="Martin F."/>
            <person name="Grigoriev I.V."/>
            <person name="Watkinson S.C."/>
        </authorList>
    </citation>
    <scope>NUCLEOTIDE SEQUENCE [LARGE SCALE GENOMIC DNA]</scope>
    <source>
        <strain evidence="3">strain S7.3</strain>
    </source>
</reference>
<dbReference type="InParanoid" id="F8QHI7"/>
<feature type="region of interest" description="Disordered" evidence="1">
    <location>
        <begin position="32"/>
        <end position="55"/>
    </location>
</feature>
<dbReference type="OrthoDB" id="3239894at2759"/>
<dbReference type="STRING" id="936435.F8QHI7"/>
<protein>
    <submittedName>
        <fullName evidence="2">Uncharacterized protein</fullName>
    </submittedName>
</protein>
<keyword evidence="3" id="KW-1185">Reference proteome</keyword>
<evidence type="ECO:0000313" key="2">
    <source>
        <dbReference type="EMBL" id="EGN92227.1"/>
    </source>
</evidence>
<name>F8QHI7_SERL3</name>
<gene>
    <name evidence="2" type="ORF">SERLA73DRAFT_157123</name>
</gene>
<proteinExistence type="predicted"/>
<evidence type="ECO:0000313" key="3">
    <source>
        <dbReference type="Proteomes" id="UP000008063"/>
    </source>
</evidence>
<evidence type="ECO:0000256" key="1">
    <source>
        <dbReference type="SAM" id="MobiDB-lite"/>
    </source>
</evidence>
<dbReference type="HOGENOM" id="CLU_994540_0_0_1"/>